<feature type="domain" description="Ubiquitin-like protease family profile" evidence="4">
    <location>
        <begin position="194"/>
        <end position="407"/>
    </location>
</feature>
<dbReference type="InterPro" id="IPR003653">
    <property type="entry name" value="Peptidase_C48_C"/>
</dbReference>
<evidence type="ECO:0000259" key="4">
    <source>
        <dbReference type="PROSITE" id="PS50600"/>
    </source>
</evidence>
<accession>A0AAV5WQ00</accession>
<organism evidence="5 6">
    <name type="scientific">Pristionchus fissidentatus</name>
    <dbReference type="NCBI Taxonomy" id="1538716"/>
    <lineage>
        <taxon>Eukaryota</taxon>
        <taxon>Metazoa</taxon>
        <taxon>Ecdysozoa</taxon>
        <taxon>Nematoda</taxon>
        <taxon>Chromadorea</taxon>
        <taxon>Rhabditida</taxon>
        <taxon>Rhabditina</taxon>
        <taxon>Diplogasteromorpha</taxon>
        <taxon>Diplogasteroidea</taxon>
        <taxon>Neodiplogasteridae</taxon>
        <taxon>Pristionchus</taxon>
    </lineage>
</organism>
<dbReference type="Proteomes" id="UP001432322">
    <property type="component" value="Unassembled WGS sequence"/>
</dbReference>
<dbReference type="EMBL" id="BTSY01000006">
    <property type="protein sequence ID" value="GMT33081.1"/>
    <property type="molecule type" value="Genomic_DNA"/>
</dbReference>
<name>A0AAV5WQ00_9BILA</name>
<dbReference type="Gene3D" id="3.40.395.10">
    <property type="entry name" value="Adenoviral Proteinase, Chain A"/>
    <property type="match status" value="1"/>
</dbReference>
<dbReference type="GO" id="GO:0008234">
    <property type="term" value="F:cysteine-type peptidase activity"/>
    <property type="evidence" value="ECO:0007669"/>
    <property type="project" value="InterPro"/>
</dbReference>
<comment type="caution">
    <text evidence="5">The sequence shown here is derived from an EMBL/GenBank/DDBJ whole genome shotgun (WGS) entry which is preliminary data.</text>
</comment>
<gene>
    <name evidence="5" type="ORF">PFISCL1PPCAC_24378</name>
</gene>
<evidence type="ECO:0000256" key="2">
    <source>
        <dbReference type="ARBA" id="ARBA00022670"/>
    </source>
</evidence>
<dbReference type="GO" id="GO:0006508">
    <property type="term" value="P:proteolysis"/>
    <property type="evidence" value="ECO:0007669"/>
    <property type="project" value="UniProtKB-KW"/>
</dbReference>
<evidence type="ECO:0000313" key="5">
    <source>
        <dbReference type="EMBL" id="GMT33081.1"/>
    </source>
</evidence>
<proteinExistence type="inferred from homology"/>
<reference evidence="5" key="1">
    <citation type="submission" date="2023-10" db="EMBL/GenBank/DDBJ databases">
        <title>Genome assembly of Pristionchus species.</title>
        <authorList>
            <person name="Yoshida K."/>
            <person name="Sommer R.J."/>
        </authorList>
    </citation>
    <scope>NUCLEOTIDE SEQUENCE</scope>
    <source>
        <strain evidence="5">RS5133</strain>
    </source>
</reference>
<dbReference type="Pfam" id="PF02902">
    <property type="entry name" value="Peptidase_C48"/>
    <property type="match status" value="1"/>
</dbReference>
<sequence length="450" mass="52245">MRPNISHLFLSTRLIAENVLLKVDYTTQKLMIIDESRPEEVYRTEQIKSLEFFFKEVGPLSSSYFETYGVLTFTDAQCLFDWEIDYDESVVFVIKGAFKEFESLQNLFIRFQEHLKSSIVRLLPIIQSPSCVFEVLDILFPYYSGDLMDRIEQDEVIPPTPSTFSTKDCVSLSSGDYDEMPSPPLYYNIDGERTQITPEGISSLDEGAYMNDEVVNIAFTMIQNRYPHVHIFNTYIASKIFAVFQNGSYEHNLKMSEAEFNSSFGQLFFNKRIDGKQSNCQRKDSFFDKKMLIFPFCHHQHWFIVVVVNPLYSDVIKTEDSKPSGRKSAAFYLDSLKGPSKLSVNVMLFRLEVKWRCIFTFLRLAALFHSHSHMNPDLVMCEYDTNLPSQVNNFDCGPHAIVNAQVMAEMYDKMMVNPSINVSEKKVEEVRYRVGKFRRNMRDYLAKAKV</sequence>
<dbReference type="SUPFAM" id="SSF54001">
    <property type="entry name" value="Cysteine proteinases"/>
    <property type="match status" value="1"/>
</dbReference>
<evidence type="ECO:0000256" key="1">
    <source>
        <dbReference type="ARBA" id="ARBA00005234"/>
    </source>
</evidence>
<keyword evidence="2" id="KW-0645">Protease</keyword>
<evidence type="ECO:0000256" key="3">
    <source>
        <dbReference type="ARBA" id="ARBA00022801"/>
    </source>
</evidence>
<comment type="similarity">
    <text evidence="1">Belongs to the peptidase C48 family.</text>
</comment>
<keyword evidence="3" id="KW-0378">Hydrolase</keyword>
<dbReference type="InterPro" id="IPR038765">
    <property type="entry name" value="Papain-like_cys_pep_sf"/>
</dbReference>
<keyword evidence="6" id="KW-1185">Reference proteome</keyword>
<protein>
    <recommendedName>
        <fullName evidence="4">Ubiquitin-like protease family profile domain-containing protein</fullName>
    </recommendedName>
</protein>
<dbReference type="PROSITE" id="PS50600">
    <property type="entry name" value="ULP_PROTEASE"/>
    <property type="match status" value="1"/>
</dbReference>
<evidence type="ECO:0000313" key="6">
    <source>
        <dbReference type="Proteomes" id="UP001432322"/>
    </source>
</evidence>
<dbReference type="AlphaFoldDB" id="A0AAV5WQ00"/>